<dbReference type="Gene3D" id="1.10.10.10">
    <property type="entry name" value="Winged helix-like DNA-binding domain superfamily/Winged helix DNA-binding domain"/>
    <property type="match status" value="1"/>
</dbReference>
<dbReference type="InterPro" id="IPR036390">
    <property type="entry name" value="WH_DNA-bd_sf"/>
</dbReference>
<protein>
    <recommendedName>
        <fullName evidence="1">HTH marR-type domain-containing protein</fullName>
    </recommendedName>
</protein>
<gene>
    <name evidence="2" type="ORF">KALB_2155</name>
</gene>
<name>W5WBC5_9PSEU</name>
<dbReference type="InterPro" id="IPR000835">
    <property type="entry name" value="HTH_MarR-typ"/>
</dbReference>
<dbReference type="eggNOG" id="COG1846">
    <property type="taxonomic scope" value="Bacteria"/>
</dbReference>
<dbReference type="SMART" id="SM00347">
    <property type="entry name" value="HTH_MARR"/>
    <property type="match status" value="1"/>
</dbReference>
<dbReference type="PATRIC" id="fig|1449976.3.peg.2151"/>
<dbReference type="GO" id="GO:0006950">
    <property type="term" value="P:response to stress"/>
    <property type="evidence" value="ECO:0007669"/>
    <property type="project" value="TreeGrafter"/>
</dbReference>
<keyword evidence="3" id="KW-1185">Reference proteome</keyword>
<reference evidence="2 3" key="1">
    <citation type="journal article" date="2014" name="BMC Genomics">
        <title>Complete genome sequence of producer of the glycopeptide antibiotic Aculeximycin Kutzneria albida DSM 43870T, a representative of minor genus of Pseudonocardiaceae.</title>
        <authorList>
            <person name="Rebets Y."/>
            <person name="Tokovenko B."/>
            <person name="Lushchyk I."/>
            <person name="Ruckert C."/>
            <person name="Zaburannyi N."/>
            <person name="Bechthold A."/>
            <person name="Kalinowski J."/>
            <person name="Luzhetskyy A."/>
        </authorList>
    </citation>
    <scope>NUCLEOTIDE SEQUENCE [LARGE SCALE GENOMIC DNA]</scope>
    <source>
        <strain evidence="2">DSM 43870</strain>
    </source>
</reference>
<dbReference type="PROSITE" id="PS50995">
    <property type="entry name" value="HTH_MARR_2"/>
    <property type="match status" value="1"/>
</dbReference>
<evidence type="ECO:0000259" key="1">
    <source>
        <dbReference type="PROSITE" id="PS50995"/>
    </source>
</evidence>
<evidence type="ECO:0000313" key="2">
    <source>
        <dbReference type="EMBL" id="AHH95524.1"/>
    </source>
</evidence>
<dbReference type="EMBL" id="CP007155">
    <property type="protein sequence ID" value="AHH95524.1"/>
    <property type="molecule type" value="Genomic_DNA"/>
</dbReference>
<dbReference type="PRINTS" id="PR00598">
    <property type="entry name" value="HTHMARR"/>
</dbReference>
<dbReference type="PANTHER" id="PTHR33164">
    <property type="entry name" value="TRANSCRIPTIONAL REGULATOR, MARR FAMILY"/>
    <property type="match status" value="1"/>
</dbReference>
<dbReference type="Proteomes" id="UP000019225">
    <property type="component" value="Chromosome"/>
</dbReference>
<dbReference type="KEGG" id="kal:KALB_2155"/>
<accession>W5WBC5</accession>
<dbReference type="HOGENOM" id="CLU_083287_4_2_11"/>
<dbReference type="PANTHER" id="PTHR33164:SF43">
    <property type="entry name" value="HTH-TYPE TRANSCRIPTIONAL REPRESSOR YETL"/>
    <property type="match status" value="1"/>
</dbReference>
<dbReference type="GO" id="GO:0003700">
    <property type="term" value="F:DNA-binding transcription factor activity"/>
    <property type="evidence" value="ECO:0007669"/>
    <property type="project" value="InterPro"/>
</dbReference>
<feature type="domain" description="HTH marR-type" evidence="1">
    <location>
        <begin position="16"/>
        <end position="148"/>
    </location>
</feature>
<dbReference type="SUPFAM" id="SSF46785">
    <property type="entry name" value="Winged helix' DNA-binding domain"/>
    <property type="match status" value="1"/>
</dbReference>
<proteinExistence type="predicted"/>
<dbReference type="AlphaFoldDB" id="W5WBC5"/>
<dbReference type="Pfam" id="PF12802">
    <property type="entry name" value="MarR_2"/>
    <property type="match status" value="1"/>
</dbReference>
<dbReference type="InterPro" id="IPR039422">
    <property type="entry name" value="MarR/SlyA-like"/>
</dbReference>
<dbReference type="InterPro" id="IPR036388">
    <property type="entry name" value="WH-like_DNA-bd_sf"/>
</dbReference>
<evidence type="ECO:0000313" key="3">
    <source>
        <dbReference type="Proteomes" id="UP000019225"/>
    </source>
</evidence>
<sequence length="162" mass="17675">MTTVIGDEVCQPNRLSGTVVWLLGRASLRAHRTVQERLAAHGIRKWHYGVLATLFEFGPGTQAQIGRRLGVDRSDMVAILNDLEREGYVHRAPDPADRRRNTVTLTEPGRTALAGFDQVVAATDDELLGHLSAADRADLERILRTLAGDQPLGTASSAERAI</sequence>
<organism evidence="2 3">
    <name type="scientific">Kutzneria albida DSM 43870</name>
    <dbReference type="NCBI Taxonomy" id="1449976"/>
    <lineage>
        <taxon>Bacteria</taxon>
        <taxon>Bacillati</taxon>
        <taxon>Actinomycetota</taxon>
        <taxon>Actinomycetes</taxon>
        <taxon>Pseudonocardiales</taxon>
        <taxon>Pseudonocardiaceae</taxon>
        <taxon>Kutzneria</taxon>
    </lineage>
</organism>